<dbReference type="Proteomes" id="UP000059680">
    <property type="component" value="Chromosome 9"/>
</dbReference>
<gene>
    <name evidence="1" type="ordered locus">Os09g0443400</name>
    <name evidence="1" type="ORF">OSNPB_090443400</name>
</gene>
<name>A0A0P0XN15_ORYSJ</name>
<dbReference type="AlphaFoldDB" id="A0A0P0XN15"/>
<reference evidence="1 2" key="3">
    <citation type="journal article" date="2013" name="Rice">
        <title>Improvement of the Oryza sativa Nipponbare reference genome using next generation sequence and optical map data.</title>
        <authorList>
            <person name="Kawahara Y."/>
            <person name="de la Bastide M."/>
            <person name="Hamilton J.P."/>
            <person name="Kanamori H."/>
            <person name="McCombie W.R."/>
            <person name="Ouyang S."/>
            <person name="Schwartz D.C."/>
            <person name="Tanaka T."/>
            <person name="Wu J."/>
            <person name="Zhou S."/>
            <person name="Childs K.L."/>
            <person name="Davidson R.M."/>
            <person name="Lin H."/>
            <person name="Quesada-Ocampo L."/>
            <person name="Vaillancourt B."/>
            <person name="Sakai H."/>
            <person name="Lee S.S."/>
            <person name="Kim J."/>
            <person name="Numa H."/>
            <person name="Itoh T."/>
            <person name="Buell C.R."/>
            <person name="Matsumoto T."/>
        </authorList>
    </citation>
    <scope>NUCLEOTIDE SEQUENCE [LARGE SCALE GENOMIC DNA]</scope>
    <source>
        <strain evidence="2">cv. Nipponbare</strain>
    </source>
</reference>
<dbReference type="InParanoid" id="A0A0P0XN15"/>
<dbReference type="Gramene" id="Os09t0443400-00">
    <property type="protein sequence ID" value="Os09t0443400-00"/>
    <property type="gene ID" value="Os09g0443400"/>
</dbReference>
<keyword evidence="2" id="KW-1185">Reference proteome</keyword>
<evidence type="ECO:0000313" key="2">
    <source>
        <dbReference type="Proteomes" id="UP000059680"/>
    </source>
</evidence>
<dbReference type="PaxDb" id="39947-A0A0P0XN15"/>
<proteinExistence type="predicted"/>
<accession>A0A0P0XN15</accession>
<reference evidence="1 2" key="2">
    <citation type="journal article" date="2013" name="Plant Cell Physiol.">
        <title>Rice Annotation Project Database (RAP-DB): an integrative and interactive database for rice genomics.</title>
        <authorList>
            <person name="Sakai H."/>
            <person name="Lee S.S."/>
            <person name="Tanaka T."/>
            <person name="Numa H."/>
            <person name="Kim J."/>
            <person name="Kawahara Y."/>
            <person name="Wakimoto H."/>
            <person name="Yang C.C."/>
            <person name="Iwamoto M."/>
            <person name="Abe T."/>
            <person name="Yamada Y."/>
            <person name="Muto A."/>
            <person name="Inokuchi H."/>
            <person name="Ikemura T."/>
            <person name="Matsumoto T."/>
            <person name="Sasaki T."/>
            <person name="Itoh T."/>
        </authorList>
    </citation>
    <scope>NUCLEOTIDE SEQUENCE [LARGE SCALE GENOMIC DNA]</scope>
    <source>
        <strain evidence="2">cv. Nipponbare</strain>
    </source>
</reference>
<evidence type="ECO:0000313" key="1">
    <source>
        <dbReference type="EMBL" id="BAT08320.1"/>
    </source>
</evidence>
<dbReference type="STRING" id="39947.A0A0P0XN15"/>
<protein>
    <submittedName>
        <fullName evidence="1">Os09g0443400 protein</fullName>
    </submittedName>
</protein>
<reference evidence="2" key="1">
    <citation type="journal article" date="2005" name="Nature">
        <title>The map-based sequence of the rice genome.</title>
        <authorList>
            <consortium name="International rice genome sequencing project (IRGSP)"/>
            <person name="Matsumoto T."/>
            <person name="Wu J."/>
            <person name="Kanamori H."/>
            <person name="Katayose Y."/>
            <person name="Fujisawa M."/>
            <person name="Namiki N."/>
            <person name="Mizuno H."/>
            <person name="Yamamoto K."/>
            <person name="Antonio B.A."/>
            <person name="Baba T."/>
            <person name="Sakata K."/>
            <person name="Nagamura Y."/>
            <person name="Aoki H."/>
            <person name="Arikawa K."/>
            <person name="Arita K."/>
            <person name="Bito T."/>
            <person name="Chiden Y."/>
            <person name="Fujitsuka N."/>
            <person name="Fukunaka R."/>
            <person name="Hamada M."/>
            <person name="Harada C."/>
            <person name="Hayashi A."/>
            <person name="Hijishita S."/>
            <person name="Honda M."/>
            <person name="Hosokawa S."/>
            <person name="Ichikawa Y."/>
            <person name="Idonuma A."/>
            <person name="Iijima M."/>
            <person name="Ikeda M."/>
            <person name="Ikeno M."/>
            <person name="Ito K."/>
            <person name="Ito S."/>
            <person name="Ito T."/>
            <person name="Ito Y."/>
            <person name="Ito Y."/>
            <person name="Iwabuchi A."/>
            <person name="Kamiya K."/>
            <person name="Karasawa W."/>
            <person name="Kurita K."/>
            <person name="Katagiri S."/>
            <person name="Kikuta A."/>
            <person name="Kobayashi H."/>
            <person name="Kobayashi N."/>
            <person name="Machita K."/>
            <person name="Maehara T."/>
            <person name="Masukawa M."/>
            <person name="Mizubayashi T."/>
            <person name="Mukai Y."/>
            <person name="Nagasaki H."/>
            <person name="Nagata Y."/>
            <person name="Naito S."/>
            <person name="Nakashima M."/>
            <person name="Nakama Y."/>
            <person name="Nakamichi Y."/>
            <person name="Nakamura M."/>
            <person name="Meguro A."/>
            <person name="Negishi M."/>
            <person name="Ohta I."/>
            <person name="Ohta T."/>
            <person name="Okamoto M."/>
            <person name="Ono N."/>
            <person name="Saji S."/>
            <person name="Sakaguchi M."/>
            <person name="Sakai K."/>
            <person name="Shibata M."/>
            <person name="Shimokawa T."/>
            <person name="Song J."/>
            <person name="Takazaki Y."/>
            <person name="Terasawa K."/>
            <person name="Tsugane M."/>
            <person name="Tsuji K."/>
            <person name="Ueda S."/>
            <person name="Waki K."/>
            <person name="Yamagata H."/>
            <person name="Yamamoto M."/>
            <person name="Yamamoto S."/>
            <person name="Yamane H."/>
            <person name="Yoshiki S."/>
            <person name="Yoshihara R."/>
            <person name="Yukawa K."/>
            <person name="Zhong H."/>
            <person name="Yano M."/>
            <person name="Yuan Q."/>
            <person name="Ouyang S."/>
            <person name="Liu J."/>
            <person name="Jones K.M."/>
            <person name="Gansberger K."/>
            <person name="Moffat K."/>
            <person name="Hill J."/>
            <person name="Bera J."/>
            <person name="Fadrosh D."/>
            <person name="Jin S."/>
            <person name="Johri S."/>
            <person name="Kim M."/>
            <person name="Overton L."/>
            <person name="Reardon M."/>
            <person name="Tsitrin T."/>
            <person name="Vuong H."/>
            <person name="Weaver B."/>
            <person name="Ciecko A."/>
            <person name="Tallon L."/>
            <person name="Jackson J."/>
            <person name="Pai G."/>
            <person name="Aken S.V."/>
            <person name="Utterback T."/>
            <person name="Reidmuller S."/>
            <person name="Feldblyum T."/>
            <person name="Hsiao J."/>
            <person name="Zismann V."/>
            <person name="Iobst S."/>
            <person name="de Vazeille A.R."/>
            <person name="Buell C.R."/>
            <person name="Ying K."/>
            <person name="Li Y."/>
            <person name="Lu T."/>
            <person name="Huang Y."/>
            <person name="Zhao Q."/>
            <person name="Feng Q."/>
            <person name="Zhang L."/>
            <person name="Zhu J."/>
            <person name="Weng Q."/>
            <person name="Mu J."/>
            <person name="Lu Y."/>
            <person name="Fan D."/>
            <person name="Liu Y."/>
            <person name="Guan J."/>
            <person name="Zhang Y."/>
            <person name="Yu S."/>
            <person name="Liu X."/>
            <person name="Zhang Y."/>
            <person name="Hong G."/>
            <person name="Han B."/>
            <person name="Choisne N."/>
            <person name="Demange N."/>
            <person name="Orjeda G."/>
            <person name="Samain S."/>
            <person name="Cattolico L."/>
            <person name="Pelletier E."/>
            <person name="Couloux A."/>
            <person name="Segurens B."/>
            <person name="Wincker P."/>
            <person name="D'Hont A."/>
            <person name="Scarpelli C."/>
            <person name="Weissenbach J."/>
            <person name="Salanoubat M."/>
            <person name="Quetier F."/>
            <person name="Yu Y."/>
            <person name="Kim H.R."/>
            <person name="Rambo T."/>
            <person name="Currie J."/>
            <person name="Collura K."/>
            <person name="Luo M."/>
            <person name="Yang T."/>
            <person name="Ammiraju J.S.S."/>
            <person name="Engler F."/>
            <person name="Soderlund C."/>
            <person name="Wing R.A."/>
            <person name="Palmer L.E."/>
            <person name="de la Bastide M."/>
            <person name="Spiegel L."/>
            <person name="Nascimento L."/>
            <person name="Zutavern T."/>
            <person name="O'Shaughnessy A."/>
            <person name="Dike S."/>
            <person name="Dedhia N."/>
            <person name="Preston R."/>
            <person name="Balija V."/>
            <person name="McCombie W.R."/>
            <person name="Chow T."/>
            <person name="Chen H."/>
            <person name="Chung M."/>
            <person name="Chen C."/>
            <person name="Shaw J."/>
            <person name="Wu H."/>
            <person name="Hsiao K."/>
            <person name="Chao Y."/>
            <person name="Chu M."/>
            <person name="Cheng C."/>
            <person name="Hour A."/>
            <person name="Lee P."/>
            <person name="Lin S."/>
            <person name="Lin Y."/>
            <person name="Liou J."/>
            <person name="Liu S."/>
            <person name="Hsing Y."/>
            <person name="Raghuvanshi S."/>
            <person name="Mohanty A."/>
            <person name="Bharti A.K."/>
            <person name="Gaur A."/>
            <person name="Gupta V."/>
            <person name="Kumar D."/>
            <person name="Ravi V."/>
            <person name="Vij S."/>
            <person name="Kapur A."/>
            <person name="Khurana P."/>
            <person name="Khurana P."/>
            <person name="Khurana J.P."/>
            <person name="Tyagi A.K."/>
            <person name="Gaikwad K."/>
            <person name="Singh A."/>
            <person name="Dalal V."/>
            <person name="Srivastava S."/>
            <person name="Dixit A."/>
            <person name="Pal A.K."/>
            <person name="Ghazi I.A."/>
            <person name="Yadav M."/>
            <person name="Pandit A."/>
            <person name="Bhargava A."/>
            <person name="Sureshbabu K."/>
            <person name="Batra K."/>
            <person name="Sharma T.R."/>
            <person name="Mohapatra T."/>
            <person name="Singh N.K."/>
            <person name="Messing J."/>
            <person name="Nelson A.B."/>
            <person name="Fuks G."/>
            <person name="Kavchok S."/>
            <person name="Keizer G."/>
            <person name="Linton E."/>
            <person name="Llaca V."/>
            <person name="Song R."/>
            <person name="Tanyolac B."/>
            <person name="Young S."/>
            <person name="Ho-Il K."/>
            <person name="Hahn J.H."/>
            <person name="Sangsakoo G."/>
            <person name="Vanavichit A."/>
            <person name="de Mattos Luiz.A.T."/>
            <person name="Zimmer P.D."/>
            <person name="Malone G."/>
            <person name="Dellagostin O."/>
            <person name="de Oliveira A.C."/>
            <person name="Bevan M."/>
            <person name="Bancroft I."/>
            <person name="Minx P."/>
            <person name="Cordum H."/>
            <person name="Wilson R."/>
            <person name="Cheng Z."/>
            <person name="Jin W."/>
            <person name="Jiang J."/>
            <person name="Leong S.A."/>
            <person name="Iwama H."/>
            <person name="Gojobori T."/>
            <person name="Itoh T."/>
            <person name="Niimura Y."/>
            <person name="Fujii Y."/>
            <person name="Habara T."/>
            <person name="Sakai H."/>
            <person name="Sato Y."/>
            <person name="Wilson G."/>
            <person name="Kumar K."/>
            <person name="McCouch S."/>
            <person name="Juretic N."/>
            <person name="Hoen D."/>
            <person name="Wright S."/>
            <person name="Bruskiewich R."/>
            <person name="Bureau T."/>
            <person name="Miyao A."/>
            <person name="Hirochika H."/>
            <person name="Nishikawa T."/>
            <person name="Kadowaki K."/>
            <person name="Sugiura M."/>
            <person name="Burr B."/>
            <person name="Sasaki T."/>
        </authorList>
    </citation>
    <scope>NUCLEOTIDE SEQUENCE [LARGE SCALE GENOMIC DNA]</scope>
    <source>
        <strain evidence="2">cv. Nipponbare</strain>
    </source>
</reference>
<organism evidence="1 2">
    <name type="scientific">Oryza sativa subsp. japonica</name>
    <name type="common">Rice</name>
    <dbReference type="NCBI Taxonomy" id="39947"/>
    <lineage>
        <taxon>Eukaryota</taxon>
        <taxon>Viridiplantae</taxon>
        <taxon>Streptophyta</taxon>
        <taxon>Embryophyta</taxon>
        <taxon>Tracheophyta</taxon>
        <taxon>Spermatophyta</taxon>
        <taxon>Magnoliopsida</taxon>
        <taxon>Liliopsida</taxon>
        <taxon>Poales</taxon>
        <taxon>Poaceae</taxon>
        <taxon>BOP clade</taxon>
        <taxon>Oryzoideae</taxon>
        <taxon>Oryzeae</taxon>
        <taxon>Oryzinae</taxon>
        <taxon>Oryza</taxon>
        <taxon>Oryza sativa</taxon>
    </lineage>
</organism>
<sequence length="96" mass="10346">MLSIPLSSSSRCCFRGRRCDAGLAENRFPSAAGSRPPLSTVACRPVPPPIDSRPRVVLRQRSVQGAQNRGEVEELHACRAVCVVLEGSKSWPACSL</sequence>
<dbReference type="EMBL" id="AP014965">
    <property type="protein sequence ID" value="BAT08320.1"/>
    <property type="molecule type" value="Genomic_DNA"/>
</dbReference>